<feature type="site" description="Histone H3K4me3 binding" evidence="8">
    <location>
        <position position="223"/>
    </location>
</feature>
<evidence type="ECO:0000256" key="1">
    <source>
        <dbReference type="ARBA" id="ARBA00004123"/>
    </source>
</evidence>
<evidence type="ECO:0000256" key="6">
    <source>
        <dbReference type="ARBA" id="ARBA00022853"/>
    </source>
</evidence>
<dbReference type="CDD" id="cd15505">
    <property type="entry name" value="PHD_ING"/>
    <property type="match status" value="1"/>
</dbReference>
<feature type="binding site" evidence="9">
    <location>
        <position position="213"/>
    </location>
    <ligand>
        <name>Zn(2+)</name>
        <dbReference type="ChEBI" id="CHEBI:29105"/>
        <label>1</label>
    </ligand>
</feature>
<keyword evidence="3 9" id="KW-0479">Metal-binding</keyword>
<evidence type="ECO:0000256" key="7">
    <source>
        <dbReference type="ARBA" id="ARBA00023242"/>
    </source>
</evidence>
<feature type="compositionally biased region" description="Polar residues" evidence="12">
    <location>
        <begin position="132"/>
        <end position="143"/>
    </location>
</feature>
<evidence type="ECO:0000256" key="9">
    <source>
        <dbReference type="PIRSR" id="PIRSR628651-51"/>
    </source>
</evidence>
<comment type="subcellular location">
    <subcellularLocation>
        <location evidence="1 11">Nucleus</location>
    </subcellularLocation>
</comment>
<keyword evidence="6 11" id="KW-0156">Chromatin regulator</keyword>
<reference evidence="14 15" key="1">
    <citation type="submission" date="2020-12" db="EMBL/GenBank/DDBJ databases">
        <title>Metabolic potential, ecology and presence of endohyphal bacteria is reflected in genomic diversity of Mucoromycotina.</title>
        <authorList>
            <person name="Muszewska A."/>
            <person name="Okrasinska A."/>
            <person name="Steczkiewicz K."/>
            <person name="Drgas O."/>
            <person name="Orlowska M."/>
            <person name="Perlinska-Lenart U."/>
            <person name="Aleksandrzak-Piekarczyk T."/>
            <person name="Szatraj K."/>
            <person name="Zielenkiewicz U."/>
            <person name="Pilsyk S."/>
            <person name="Malc E."/>
            <person name="Mieczkowski P."/>
            <person name="Kruszewska J.S."/>
            <person name="Biernat P."/>
            <person name="Pawlowska J."/>
        </authorList>
    </citation>
    <scope>NUCLEOTIDE SEQUENCE [LARGE SCALE GENOMIC DNA]</scope>
    <source>
        <strain evidence="14 15">CBS 142.35</strain>
    </source>
</reference>
<feature type="region of interest" description="Disordered" evidence="12">
    <location>
        <begin position="132"/>
        <end position="190"/>
    </location>
</feature>
<dbReference type="GO" id="GO:0008270">
    <property type="term" value="F:zinc ion binding"/>
    <property type="evidence" value="ECO:0007669"/>
    <property type="project" value="UniProtKB-KW"/>
</dbReference>
<dbReference type="EMBL" id="JAEPRB010000268">
    <property type="protein sequence ID" value="KAG2217848.1"/>
    <property type="molecule type" value="Genomic_DNA"/>
</dbReference>
<dbReference type="SMART" id="SM01408">
    <property type="entry name" value="ING"/>
    <property type="match status" value="1"/>
</dbReference>
<evidence type="ECO:0000256" key="11">
    <source>
        <dbReference type="RuleBase" id="RU361213"/>
    </source>
</evidence>
<feature type="compositionally biased region" description="Basic and acidic residues" evidence="12">
    <location>
        <begin position="144"/>
        <end position="153"/>
    </location>
</feature>
<sequence>MDDDLDRISYLGGYSDTIEALPLELHRNFTLIRQLDEGAQELMNNVAKDTETLMTEKTVLSPKERQERLSKIGHLLNEALKRGEEKFALAKSTYDTVDRHCTKLDTDLQKYEDEQLIGPTRKMGMATISSTAAQAGATSVTSTDRTDKLEQGPKKRKGNQKGSTGRGRKKTGRMSEEELQQGEYLSTEDSRQHAQAAISLSNLPIDPNEPLYCYCQQVSFGEMVACDNDECEIEWFHLECVGLRTPPKGKWYCKNCAEQLKIKQKK</sequence>
<dbReference type="Pfam" id="PF12998">
    <property type="entry name" value="ING"/>
    <property type="match status" value="1"/>
</dbReference>
<keyword evidence="5 9" id="KW-0862">Zinc</keyword>
<dbReference type="GO" id="GO:0005634">
    <property type="term" value="C:nucleus"/>
    <property type="evidence" value="ECO:0007669"/>
    <property type="project" value="UniProtKB-SubCell"/>
</dbReference>
<dbReference type="OrthoDB" id="5411773at2759"/>
<evidence type="ECO:0000256" key="3">
    <source>
        <dbReference type="ARBA" id="ARBA00022723"/>
    </source>
</evidence>
<feature type="binding site" evidence="9">
    <location>
        <position position="226"/>
    </location>
    <ligand>
        <name>Zn(2+)</name>
        <dbReference type="ChEBI" id="CHEBI:29105"/>
        <label>2</label>
    </ligand>
</feature>
<dbReference type="AlphaFoldDB" id="A0A8H7RWD6"/>
<evidence type="ECO:0000256" key="4">
    <source>
        <dbReference type="ARBA" id="ARBA00022771"/>
    </source>
</evidence>
<evidence type="ECO:0000256" key="12">
    <source>
        <dbReference type="SAM" id="MobiDB-lite"/>
    </source>
</evidence>
<name>A0A8H7RWD6_9FUNG</name>
<keyword evidence="4 10" id="KW-0863">Zinc-finger</keyword>
<dbReference type="InterPro" id="IPR019787">
    <property type="entry name" value="Znf_PHD-finger"/>
</dbReference>
<dbReference type="FunFam" id="3.30.40.10:FF:000016">
    <property type="entry name" value="Inhibitor of growth protein"/>
    <property type="match status" value="1"/>
</dbReference>
<protein>
    <recommendedName>
        <fullName evidence="11">Chromatin modification-related protein</fullName>
    </recommendedName>
</protein>
<dbReference type="GO" id="GO:0006325">
    <property type="term" value="P:chromatin organization"/>
    <property type="evidence" value="ECO:0007669"/>
    <property type="project" value="UniProtKB-KW"/>
</dbReference>
<comment type="function">
    <text evidence="11">Component of an histone acetyltransferase complex.</text>
</comment>
<accession>A0A8H7RWD6</accession>
<dbReference type="SMART" id="SM00249">
    <property type="entry name" value="PHD"/>
    <property type="match status" value="1"/>
</dbReference>
<dbReference type="Gene3D" id="6.10.140.1740">
    <property type="match status" value="1"/>
</dbReference>
<comment type="domain">
    <text evidence="11">The PHD-type zinc finger mediates the binding to H3K4me3.</text>
</comment>
<comment type="similarity">
    <text evidence="2 11">Belongs to the ING family.</text>
</comment>
<evidence type="ECO:0000313" key="15">
    <source>
        <dbReference type="Proteomes" id="UP000646827"/>
    </source>
</evidence>
<dbReference type="InterPro" id="IPR011011">
    <property type="entry name" value="Znf_FYVE_PHD"/>
</dbReference>
<feature type="binding site" evidence="9">
    <location>
        <position position="253"/>
    </location>
    <ligand>
        <name>Zn(2+)</name>
        <dbReference type="ChEBI" id="CHEBI:29105"/>
        <label>2</label>
    </ligand>
</feature>
<dbReference type="InterPro" id="IPR013083">
    <property type="entry name" value="Znf_RING/FYVE/PHD"/>
</dbReference>
<gene>
    <name evidence="14" type="ORF">INT45_008145</name>
</gene>
<dbReference type="PANTHER" id="PTHR10333:SF42">
    <property type="entry name" value="INHIBITOR OF GROWTH PROTEIN 5"/>
    <property type="match status" value="1"/>
</dbReference>
<dbReference type="PANTHER" id="PTHR10333">
    <property type="entry name" value="INHIBITOR OF GROWTH PROTEIN"/>
    <property type="match status" value="1"/>
</dbReference>
<keyword evidence="15" id="KW-1185">Reference proteome</keyword>
<dbReference type="InterPro" id="IPR001965">
    <property type="entry name" value="Znf_PHD"/>
</dbReference>
<dbReference type="PROSITE" id="PS01359">
    <property type="entry name" value="ZF_PHD_1"/>
    <property type="match status" value="1"/>
</dbReference>
<feature type="binding site" evidence="9">
    <location>
        <position position="231"/>
    </location>
    <ligand>
        <name>Zn(2+)</name>
        <dbReference type="ChEBI" id="CHEBI:29105"/>
        <label>2</label>
    </ligand>
</feature>
<dbReference type="PROSITE" id="PS50016">
    <property type="entry name" value="ZF_PHD_2"/>
    <property type="match status" value="1"/>
</dbReference>
<evidence type="ECO:0000256" key="8">
    <source>
        <dbReference type="PIRSR" id="PIRSR628651-50"/>
    </source>
</evidence>
<feature type="binding site" evidence="9">
    <location>
        <position position="240"/>
    </location>
    <ligand>
        <name>Zn(2+)</name>
        <dbReference type="ChEBI" id="CHEBI:29105"/>
        <label>1</label>
    </ligand>
</feature>
<comment type="caution">
    <text evidence="14">The sequence shown here is derived from an EMBL/GenBank/DDBJ whole genome shotgun (WGS) entry which is preliminary data.</text>
</comment>
<feature type="binding site" evidence="9">
    <location>
        <position position="215"/>
    </location>
    <ligand>
        <name>Zn(2+)</name>
        <dbReference type="ChEBI" id="CHEBI:29105"/>
        <label>1</label>
    </ligand>
</feature>
<evidence type="ECO:0000313" key="14">
    <source>
        <dbReference type="EMBL" id="KAG2217848.1"/>
    </source>
</evidence>
<dbReference type="InterPro" id="IPR024610">
    <property type="entry name" value="ING_N_histone-binding"/>
</dbReference>
<feature type="binding site" evidence="9">
    <location>
        <position position="256"/>
    </location>
    <ligand>
        <name>Zn(2+)</name>
        <dbReference type="ChEBI" id="CHEBI:29105"/>
        <label>2</label>
    </ligand>
</feature>
<evidence type="ECO:0000256" key="10">
    <source>
        <dbReference type="PROSITE-ProRule" id="PRU00146"/>
    </source>
</evidence>
<feature type="binding site" evidence="9">
    <location>
        <position position="237"/>
    </location>
    <ligand>
        <name>Zn(2+)</name>
        <dbReference type="ChEBI" id="CHEBI:29105"/>
        <label>1</label>
    </ligand>
</feature>
<dbReference type="Gene3D" id="3.30.40.10">
    <property type="entry name" value="Zinc/RING finger domain, C3HC4 (zinc finger)"/>
    <property type="match status" value="1"/>
</dbReference>
<dbReference type="SUPFAM" id="SSF57903">
    <property type="entry name" value="FYVE/PHD zinc finger"/>
    <property type="match status" value="1"/>
</dbReference>
<dbReference type="InterPro" id="IPR028651">
    <property type="entry name" value="ING_fam"/>
</dbReference>
<feature type="site" description="Histone H3K4me3 binding" evidence="8">
    <location>
        <position position="235"/>
    </location>
</feature>
<feature type="site" description="Histone H3K4me3 binding" evidence="8">
    <location>
        <position position="227"/>
    </location>
</feature>
<keyword evidence="7 11" id="KW-0539">Nucleus</keyword>
<evidence type="ECO:0000256" key="5">
    <source>
        <dbReference type="ARBA" id="ARBA00022833"/>
    </source>
</evidence>
<proteinExistence type="inferred from homology"/>
<dbReference type="Proteomes" id="UP000646827">
    <property type="component" value="Unassembled WGS sequence"/>
</dbReference>
<feature type="domain" description="PHD-type" evidence="13">
    <location>
        <begin position="210"/>
        <end position="259"/>
    </location>
</feature>
<evidence type="ECO:0000259" key="13">
    <source>
        <dbReference type="PROSITE" id="PS50016"/>
    </source>
</evidence>
<dbReference type="InterPro" id="IPR019786">
    <property type="entry name" value="Zinc_finger_PHD-type_CS"/>
</dbReference>
<dbReference type="CDD" id="cd16859">
    <property type="entry name" value="ING_ING4_5"/>
    <property type="match status" value="1"/>
</dbReference>
<comment type="subunit">
    <text evidence="11">Component of an histone acetyltransferase complex. Interacts with H3K4me3 and to a lesser extent with H3K4me2.</text>
</comment>
<feature type="site" description="Histone H3K4me3 binding" evidence="8">
    <location>
        <position position="212"/>
    </location>
</feature>
<evidence type="ECO:0000256" key="2">
    <source>
        <dbReference type="ARBA" id="ARBA00010210"/>
    </source>
</evidence>
<organism evidence="14 15">
    <name type="scientific">Circinella minor</name>
    <dbReference type="NCBI Taxonomy" id="1195481"/>
    <lineage>
        <taxon>Eukaryota</taxon>
        <taxon>Fungi</taxon>
        <taxon>Fungi incertae sedis</taxon>
        <taxon>Mucoromycota</taxon>
        <taxon>Mucoromycotina</taxon>
        <taxon>Mucoromycetes</taxon>
        <taxon>Mucorales</taxon>
        <taxon>Lichtheimiaceae</taxon>
        <taxon>Circinella</taxon>
    </lineage>
</organism>